<dbReference type="EMBL" id="SJPF01000005">
    <property type="protein sequence ID" value="TWT30649.1"/>
    <property type="molecule type" value="Genomic_DNA"/>
</dbReference>
<dbReference type="Proteomes" id="UP000318878">
    <property type="component" value="Unassembled WGS sequence"/>
</dbReference>
<sequence length="272" mass="30625">MDWCRTKLAGRRFNSVDVAPVFFYTIDITLLSCLLKNALVAFSTSPGSEHSSARIPAITQSLEKINGLLSRFDRKNFFWFSRHDRAAPDKLPLETIPESTLDENTLQATRLWTSAQPMVAAFVTSVVRDQVDRDDVMQETALAVLRSFETYDTSKPFNAWALGIARNQIGLYLRRRKRDRLVFSDETIANLQATFQTEAPPAKLDFLPDCIAQLQGRARQLCDLRYQQDLKPAAIAARIQMTANSVAKALQRIREQLRDCVEAKAAAEGAGR</sequence>
<dbReference type="NCBIfam" id="TIGR02937">
    <property type="entry name" value="sigma70-ECF"/>
    <property type="match status" value="1"/>
</dbReference>
<dbReference type="InterPro" id="IPR013325">
    <property type="entry name" value="RNA_pol_sigma_r2"/>
</dbReference>
<dbReference type="NCBIfam" id="TIGR02989">
    <property type="entry name" value="Sig-70_gvs1"/>
    <property type="match status" value="1"/>
</dbReference>
<evidence type="ECO:0000313" key="7">
    <source>
        <dbReference type="Proteomes" id="UP000318878"/>
    </source>
</evidence>
<evidence type="ECO:0000256" key="4">
    <source>
        <dbReference type="ARBA" id="ARBA00023163"/>
    </source>
</evidence>
<dbReference type="GO" id="GO:0006352">
    <property type="term" value="P:DNA-templated transcription initiation"/>
    <property type="evidence" value="ECO:0007669"/>
    <property type="project" value="InterPro"/>
</dbReference>
<dbReference type="PANTHER" id="PTHR43133">
    <property type="entry name" value="RNA POLYMERASE ECF-TYPE SIGMA FACTO"/>
    <property type="match status" value="1"/>
</dbReference>
<dbReference type="SUPFAM" id="SSF88659">
    <property type="entry name" value="Sigma3 and sigma4 domains of RNA polymerase sigma factors"/>
    <property type="match status" value="1"/>
</dbReference>
<protein>
    <submittedName>
        <fullName evidence="6">RNA polymerase sigma factor</fullName>
    </submittedName>
</protein>
<dbReference type="InterPro" id="IPR014331">
    <property type="entry name" value="RNA_pol_sigma70_ECF_RHOBA"/>
</dbReference>
<organism evidence="6 7">
    <name type="scientific">Blastopirellula retiformator</name>
    <dbReference type="NCBI Taxonomy" id="2527970"/>
    <lineage>
        <taxon>Bacteria</taxon>
        <taxon>Pseudomonadati</taxon>
        <taxon>Planctomycetota</taxon>
        <taxon>Planctomycetia</taxon>
        <taxon>Pirellulales</taxon>
        <taxon>Pirellulaceae</taxon>
        <taxon>Blastopirellula</taxon>
    </lineage>
</organism>
<dbReference type="InterPro" id="IPR039425">
    <property type="entry name" value="RNA_pol_sigma-70-like"/>
</dbReference>
<gene>
    <name evidence="6" type="ORF">Enr8_41700</name>
</gene>
<accession>A0A5C5UXU6</accession>
<dbReference type="SUPFAM" id="SSF88946">
    <property type="entry name" value="Sigma2 domain of RNA polymerase sigma factors"/>
    <property type="match status" value="1"/>
</dbReference>
<dbReference type="InterPro" id="IPR036388">
    <property type="entry name" value="WH-like_DNA-bd_sf"/>
</dbReference>
<dbReference type="InterPro" id="IPR013324">
    <property type="entry name" value="RNA_pol_sigma_r3/r4-like"/>
</dbReference>
<name>A0A5C5UXU6_9BACT</name>
<dbReference type="Pfam" id="PF04542">
    <property type="entry name" value="Sigma70_r2"/>
    <property type="match status" value="1"/>
</dbReference>
<dbReference type="InterPro" id="IPR007627">
    <property type="entry name" value="RNA_pol_sigma70_r2"/>
</dbReference>
<evidence type="ECO:0000256" key="2">
    <source>
        <dbReference type="ARBA" id="ARBA00023015"/>
    </source>
</evidence>
<evidence type="ECO:0000259" key="5">
    <source>
        <dbReference type="Pfam" id="PF04542"/>
    </source>
</evidence>
<dbReference type="AlphaFoldDB" id="A0A5C5UXU6"/>
<keyword evidence="2" id="KW-0805">Transcription regulation</keyword>
<dbReference type="PANTHER" id="PTHR43133:SF51">
    <property type="entry name" value="RNA POLYMERASE SIGMA FACTOR"/>
    <property type="match status" value="1"/>
</dbReference>
<feature type="domain" description="RNA polymerase sigma-70 region 2" evidence="5">
    <location>
        <begin position="112"/>
        <end position="178"/>
    </location>
</feature>
<keyword evidence="7" id="KW-1185">Reference proteome</keyword>
<proteinExistence type="inferred from homology"/>
<evidence type="ECO:0000256" key="3">
    <source>
        <dbReference type="ARBA" id="ARBA00023082"/>
    </source>
</evidence>
<evidence type="ECO:0000313" key="6">
    <source>
        <dbReference type="EMBL" id="TWT30649.1"/>
    </source>
</evidence>
<reference evidence="6 7" key="1">
    <citation type="submission" date="2019-02" db="EMBL/GenBank/DDBJ databases">
        <title>Deep-cultivation of Planctomycetes and their phenomic and genomic characterization uncovers novel biology.</title>
        <authorList>
            <person name="Wiegand S."/>
            <person name="Jogler M."/>
            <person name="Boedeker C."/>
            <person name="Pinto D."/>
            <person name="Vollmers J."/>
            <person name="Rivas-Marin E."/>
            <person name="Kohn T."/>
            <person name="Peeters S.H."/>
            <person name="Heuer A."/>
            <person name="Rast P."/>
            <person name="Oberbeckmann S."/>
            <person name="Bunk B."/>
            <person name="Jeske O."/>
            <person name="Meyerdierks A."/>
            <person name="Storesund J.E."/>
            <person name="Kallscheuer N."/>
            <person name="Luecker S."/>
            <person name="Lage O.M."/>
            <person name="Pohl T."/>
            <person name="Merkel B.J."/>
            <person name="Hornburger P."/>
            <person name="Mueller R.-W."/>
            <person name="Bruemmer F."/>
            <person name="Labrenz M."/>
            <person name="Spormann A.M."/>
            <person name="Op Den Camp H."/>
            <person name="Overmann J."/>
            <person name="Amann R."/>
            <person name="Jetten M.S.M."/>
            <person name="Mascher T."/>
            <person name="Medema M.H."/>
            <person name="Devos D.P."/>
            <person name="Kaster A.-K."/>
            <person name="Ovreas L."/>
            <person name="Rohde M."/>
            <person name="Galperin M.Y."/>
            <person name="Jogler C."/>
        </authorList>
    </citation>
    <scope>NUCLEOTIDE SEQUENCE [LARGE SCALE GENOMIC DNA]</scope>
    <source>
        <strain evidence="6 7">Enr8</strain>
    </source>
</reference>
<dbReference type="Gene3D" id="1.10.10.10">
    <property type="entry name" value="Winged helix-like DNA-binding domain superfamily/Winged helix DNA-binding domain"/>
    <property type="match status" value="1"/>
</dbReference>
<dbReference type="InterPro" id="IPR014284">
    <property type="entry name" value="RNA_pol_sigma-70_dom"/>
</dbReference>
<keyword evidence="3" id="KW-0731">Sigma factor</keyword>
<comment type="similarity">
    <text evidence="1">Belongs to the sigma-70 factor family. ECF subfamily.</text>
</comment>
<dbReference type="Gene3D" id="1.10.1740.10">
    <property type="match status" value="1"/>
</dbReference>
<dbReference type="GO" id="GO:0016987">
    <property type="term" value="F:sigma factor activity"/>
    <property type="evidence" value="ECO:0007669"/>
    <property type="project" value="UniProtKB-KW"/>
</dbReference>
<comment type="caution">
    <text evidence="6">The sequence shown here is derived from an EMBL/GenBank/DDBJ whole genome shotgun (WGS) entry which is preliminary data.</text>
</comment>
<keyword evidence="4" id="KW-0804">Transcription</keyword>
<evidence type="ECO:0000256" key="1">
    <source>
        <dbReference type="ARBA" id="ARBA00010641"/>
    </source>
</evidence>